<dbReference type="EMBL" id="BARW01032739">
    <property type="protein sequence ID" value="GAJ03187.1"/>
    <property type="molecule type" value="Genomic_DNA"/>
</dbReference>
<reference evidence="1" key="1">
    <citation type="journal article" date="2014" name="Front. Microbiol.">
        <title>High frequency of phylogenetically diverse reductive dehalogenase-homologous genes in deep subseafloor sedimentary metagenomes.</title>
        <authorList>
            <person name="Kawai M."/>
            <person name="Futagami T."/>
            <person name="Toyoda A."/>
            <person name="Takaki Y."/>
            <person name="Nishi S."/>
            <person name="Hori S."/>
            <person name="Arai W."/>
            <person name="Tsubouchi T."/>
            <person name="Morono Y."/>
            <person name="Uchiyama I."/>
            <person name="Ito T."/>
            <person name="Fujiyama A."/>
            <person name="Inagaki F."/>
            <person name="Takami H."/>
        </authorList>
    </citation>
    <scope>NUCLEOTIDE SEQUENCE</scope>
    <source>
        <strain evidence="1">Expedition CK06-06</strain>
    </source>
</reference>
<proteinExistence type="predicted"/>
<comment type="caution">
    <text evidence="1">The sequence shown here is derived from an EMBL/GenBank/DDBJ whole genome shotgun (WGS) entry which is preliminary data.</text>
</comment>
<gene>
    <name evidence="1" type="ORF">S12H4_51746</name>
</gene>
<accession>X1UHX8</accession>
<feature type="non-terminal residue" evidence="1">
    <location>
        <position position="121"/>
    </location>
</feature>
<evidence type="ECO:0000313" key="1">
    <source>
        <dbReference type="EMBL" id="GAJ03187.1"/>
    </source>
</evidence>
<sequence>MDCARLDIDPLISPAEAVPVPFKSKKKDKDGKVIEEKTAITMVITEDGWLSMAARGCKDDWVGPPRTMRLEEYLTSLPENKDKPRKEVLAIASEIKESKCKDPDAWYYVAIGKRRGGEDTV</sequence>
<dbReference type="AlphaFoldDB" id="X1UHX8"/>
<protein>
    <submittedName>
        <fullName evidence="1">Uncharacterized protein</fullName>
    </submittedName>
</protein>
<organism evidence="1">
    <name type="scientific">marine sediment metagenome</name>
    <dbReference type="NCBI Taxonomy" id="412755"/>
    <lineage>
        <taxon>unclassified sequences</taxon>
        <taxon>metagenomes</taxon>
        <taxon>ecological metagenomes</taxon>
    </lineage>
</organism>
<name>X1UHX8_9ZZZZ</name>